<reference evidence="5 6" key="1">
    <citation type="submission" date="2016-10" db="EMBL/GenBank/DDBJ databases">
        <title>The genome of Paramicrosporidium saccamoebae is the missing link in understanding Cryptomycota and Microsporidia evolution.</title>
        <authorList>
            <person name="Quandt C.A."/>
            <person name="Beaudet D."/>
            <person name="Corsaro D."/>
            <person name="Michel R."/>
            <person name="Corradi N."/>
            <person name="James T."/>
        </authorList>
    </citation>
    <scope>NUCLEOTIDE SEQUENCE [LARGE SCALE GENOMIC DNA]</scope>
    <source>
        <strain evidence="5 6">KSL3</strain>
    </source>
</reference>
<keyword evidence="3" id="KW-0645">Protease</keyword>
<dbReference type="GO" id="GO:0008233">
    <property type="term" value="F:peptidase activity"/>
    <property type="evidence" value="ECO:0007669"/>
    <property type="project" value="UniProtKB-KW"/>
</dbReference>
<protein>
    <recommendedName>
        <fullName evidence="3">Peptide hydrolase</fullName>
        <ecNumber evidence="3">3.4.-.-</ecNumber>
    </recommendedName>
</protein>
<feature type="domain" description="Peptidase M28" evidence="4">
    <location>
        <begin position="58"/>
        <end position="281"/>
    </location>
</feature>
<accession>A0A2H9TK72</accession>
<dbReference type="EC" id="3.4.-.-" evidence="3"/>
<dbReference type="Pfam" id="PF04389">
    <property type="entry name" value="Peptidase_M28"/>
    <property type="match status" value="1"/>
</dbReference>
<organism evidence="5 6">
    <name type="scientific">Paramicrosporidium saccamoebae</name>
    <dbReference type="NCBI Taxonomy" id="1246581"/>
    <lineage>
        <taxon>Eukaryota</taxon>
        <taxon>Fungi</taxon>
        <taxon>Fungi incertae sedis</taxon>
        <taxon>Cryptomycota</taxon>
        <taxon>Cryptomycota incertae sedis</taxon>
        <taxon>Paramicrosporidium</taxon>
    </lineage>
</organism>
<keyword evidence="3" id="KW-0378">Hydrolase</keyword>
<dbReference type="OrthoDB" id="3907302at2759"/>
<dbReference type="AlphaFoldDB" id="A0A2H9TK72"/>
<keyword evidence="6" id="KW-1185">Reference proteome</keyword>
<dbReference type="InterPro" id="IPR040234">
    <property type="entry name" value="QC/QCL"/>
</dbReference>
<dbReference type="GO" id="GO:0006508">
    <property type="term" value="P:proteolysis"/>
    <property type="evidence" value="ECO:0007669"/>
    <property type="project" value="UniProtKB-KW"/>
</dbReference>
<evidence type="ECO:0000256" key="3">
    <source>
        <dbReference type="RuleBase" id="RU361240"/>
    </source>
</evidence>
<gene>
    <name evidence="5" type="ORF">PSACC_02053</name>
</gene>
<proteinExistence type="inferred from homology"/>
<dbReference type="PANTHER" id="PTHR12283:SF6">
    <property type="entry name" value="GLUTAMINYL-PEPTIDE CYCLOTRANSFERASE-RELATED"/>
    <property type="match status" value="1"/>
</dbReference>
<evidence type="ECO:0000256" key="2">
    <source>
        <dbReference type="ARBA" id="ARBA00023315"/>
    </source>
</evidence>
<name>A0A2H9TK72_9FUNG</name>
<dbReference type="GO" id="GO:0008270">
    <property type="term" value="F:zinc ion binding"/>
    <property type="evidence" value="ECO:0007669"/>
    <property type="project" value="TreeGrafter"/>
</dbReference>
<dbReference type="GO" id="GO:0016603">
    <property type="term" value="F:glutaminyl-peptide cyclotransferase activity"/>
    <property type="evidence" value="ECO:0007669"/>
    <property type="project" value="TreeGrafter"/>
</dbReference>
<dbReference type="InterPro" id="IPR007484">
    <property type="entry name" value="Peptidase_M28"/>
</dbReference>
<dbReference type="SUPFAM" id="SSF53187">
    <property type="entry name" value="Zn-dependent exopeptidases"/>
    <property type="match status" value="1"/>
</dbReference>
<dbReference type="STRING" id="1246581.A0A2H9TK72"/>
<dbReference type="Proteomes" id="UP000240830">
    <property type="component" value="Unassembled WGS sequence"/>
</dbReference>
<keyword evidence="3" id="KW-0479">Metal-binding</keyword>
<sequence length="289" mass="32819">MPPNGALLKPFLVPRTVGSDSHQNIQDFVRQHFQALGWHFETDRFQRDTVIGKKVFTNLIATANPFAKQRIILCAHYDSKIDFMDGSQKVTNFVGATDSAWPCALLLELAASLPRGSDDLTIQMVFFDGEESFLDWSRSDSLYGANHLAHVWSGSAQSHQRLDKIKYMMLLDLLGAPSPKFYSFFQDTAPVFQKLALAESDARRKGLLRTPRRLFITEQSIMGRQHGHYYVEDDHVPFSMRNVPIVHIIPTPFPSVWHKKHDDVTALDPDTCHDLALIIHTVIHRELAA</sequence>
<evidence type="ECO:0000313" key="5">
    <source>
        <dbReference type="EMBL" id="PJF18129.1"/>
    </source>
</evidence>
<comment type="caution">
    <text evidence="5">The sequence shown here is derived from an EMBL/GenBank/DDBJ whole genome shotgun (WGS) entry which is preliminary data.</text>
</comment>
<keyword evidence="1" id="KW-0808">Transferase</keyword>
<keyword evidence="3" id="KW-0862">Zinc</keyword>
<evidence type="ECO:0000256" key="1">
    <source>
        <dbReference type="ARBA" id="ARBA00022679"/>
    </source>
</evidence>
<evidence type="ECO:0000313" key="6">
    <source>
        <dbReference type="Proteomes" id="UP000240830"/>
    </source>
</evidence>
<comment type="similarity">
    <text evidence="3">Belongs to the peptidase M28 family.</text>
</comment>
<keyword evidence="2" id="KW-0012">Acyltransferase</keyword>
<dbReference type="Gene3D" id="3.40.630.10">
    <property type="entry name" value="Zn peptidases"/>
    <property type="match status" value="1"/>
</dbReference>
<dbReference type="PANTHER" id="PTHR12283">
    <property type="entry name" value="GLUTAMINYL-PEPTIDE CYCLOTRANSFERASE"/>
    <property type="match status" value="1"/>
</dbReference>
<evidence type="ECO:0000259" key="4">
    <source>
        <dbReference type="Pfam" id="PF04389"/>
    </source>
</evidence>
<dbReference type="EMBL" id="MTSL01000141">
    <property type="protein sequence ID" value="PJF18129.1"/>
    <property type="molecule type" value="Genomic_DNA"/>
</dbReference>